<organism evidence="1 2">
    <name type="scientific">Acetobacter malorum</name>
    <dbReference type="NCBI Taxonomy" id="178901"/>
    <lineage>
        <taxon>Bacteria</taxon>
        <taxon>Pseudomonadati</taxon>
        <taxon>Pseudomonadota</taxon>
        <taxon>Alphaproteobacteria</taxon>
        <taxon>Acetobacterales</taxon>
        <taxon>Acetobacteraceae</taxon>
        <taxon>Acetobacter</taxon>
    </lineage>
</organism>
<gene>
    <name evidence="1" type="ORF">HK23_12475</name>
</gene>
<comment type="caution">
    <text evidence="1">The sequence shown here is derived from an EMBL/GenBank/DDBJ whole genome shotgun (WGS) entry which is preliminary data.</text>
</comment>
<dbReference type="AlphaFoldDB" id="A0A1Y3G7D5"/>
<dbReference type="EMBL" id="JOPG01000007">
    <property type="protein sequence ID" value="OUJ06800.1"/>
    <property type="molecule type" value="Genomic_DNA"/>
</dbReference>
<name>A0A1Y3G7D5_9PROT</name>
<evidence type="ECO:0000313" key="2">
    <source>
        <dbReference type="Proteomes" id="UP000242683"/>
    </source>
</evidence>
<protein>
    <submittedName>
        <fullName evidence="1">Uncharacterized protein</fullName>
    </submittedName>
</protein>
<sequence length="140" mass="15313">MTSIIKGGRMSSKIDLTLSEDNTTVQMTLPGQGDEPTVEVPLSLEEVTSLITVLGRLRQTMMADHEIPPIEGATFTPVTRTRWAVQPEARTDGSLLAFQHPAYGPVGLVLAPQDADRLGKALQLHEQIRRDQKASRGKLN</sequence>
<accession>A0A1Y3G7D5</accession>
<proteinExistence type="predicted"/>
<dbReference type="Proteomes" id="UP000242683">
    <property type="component" value="Unassembled WGS sequence"/>
</dbReference>
<evidence type="ECO:0000313" key="1">
    <source>
        <dbReference type="EMBL" id="OUJ06800.1"/>
    </source>
</evidence>
<reference evidence="2" key="1">
    <citation type="submission" date="2014-06" db="EMBL/GenBank/DDBJ databases">
        <authorList>
            <person name="Winans N.J."/>
            <person name="Newell P.D."/>
            <person name="Douglas A.E."/>
        </authorList>
    </citation>
    <scope>NUCLEOTIDE SEQUENCE [LARGE SCALE GENOMIC DNA]</scope>
    <source>
        <strain evidence="2">DsW_057</strain>
    </source>
</reference>